<dbReference type="PANTHER" id="PTHR31995:SF7">
    <property type="entry name" value="TRANSCRIPTION ELONGATION FACTOR (TFIIS) FAMILY PROTEIN"/>
    <property type="match status" value="1"/>
</dbReference>
<feature type="domain" description="TFIIS N-terminal" evidence="5">
    <location>
        <begin position="187"/>
        <end position="266"/>
    </location>
</feature>
<dbReference type="GO" id="GO:0005634">
    <property type="term" value="C:nucleus"/>
    <property type="evidence" value="ECO:0007669"/>
    <property type="project" value="UniProtKB-SubCell"/>
</dbReference>
<feature type="region of interest" description="Disordered" evidence="4">
    <location>
        <begin position="47"/>
        <end position="73"/>
    </location>
</feature>
<evidence type="ECO:0000259" key="5">
    <source>
        <dbReference type="PROSITE" id="PS51319"/>
    </source>
</evidence>
<dbReference type="AlphaFoldDB" id="A0A5S9X3S8"/>
<dbReference type="PROSITE" id="PS51319">
    <property type="entry name" value="TFIIS_N"/>
    <property type="match status" value="1"/>
</dbReference>
<dbReference type="Proteomes" id="UP000434276">
    <property type="component" value="Unassembled WGS sequence"/>
</dbReference>
<feature type="region of interest" description="Disordered" evidence="4">
    <location>
        <begin position="103"/>
        <end position="130"/>
    </location>
</feature>
<sequence>MESHVLFNSSSMKKTLSSSEKDAYTYNKALTLNLKKNNVVKVCSGLKKREHQSSHAHETGEVKQIDEQNHVPEKVSMKSVRDNSTCYKVRLTLQKPDVVQVSSNLNKTEDQRSRAANHETGKTKQNLKKPGDYKSFAARTIQVKKKSALPMKLSKNPRSGEHGPPVNASKGCPVLKKNDKDLLELFEIAKKSADFANAKGILASEVETSMCVDTLALLLEFPISARAMETRKLMVRLENLTKHKNRKICNSVSKLLQCWRQSIRDQQLRESRKTQG</sequence>
<evidence type="ECO:0000313" key="8">
    <source>
        <dbReference type="Proteomes" id="UP000434276"/>
    </source>
</evidence>
<dbReference type="CDD" id="cd00183">
    <property type="entry name" value="TFIIS_I"/>
    <property type="match status" value="1"/>
</dbReference>
<evidence type="ECO:0000256" key="3">
    <source>
        <dbReference type="PROSITE-ProRule" id="PRU00649"/>
    </source>
</evidence>
<dbReference type="OrthoDB" id="1110999at2759"/>
<comment type="subcellular location">
    <subcellularLocation>
        <location evidence="1 3">Nucleus</location>
    </subcellularLocation>
</comment>
<protein>
    <recommendedName>
        <fullName evidence="5">TFIIS N-terminal domain-containing protein</fullName>
    </recommendedName>
</protein>
<dbReference type="InterPro" id="IPR003617">
    <property type="entry name" value="TFIIS/CRSP70_N_sub"/>
</dbReference>
<feature type="compositionally biased region" description="Basic and acidic residues" evidence="4">
    <location>
        <begin position="107"/>
        <end position="122"/>
    </location>
</feature>
<evidence type="ECO:0000313" key="6">
    <source>
        <dbReference type="Araport" id="AT2G33300"/>
    </source>
</evidence>
<dbReference type="EMBL" id="CACSHJ010000088">
    <property type="protein sequence ID" value="CAA0374325.1"/>
    <property type="molecule type" value="Genomic_DNA"/>
</dbReference>
<dbReference type="InterPro" id="IPR035441">
    <property type="entry name" value="TFIIS/LEDGF_dom_sf"/>
</dbReference>
<dbReference type="Araport" id="AT2G33300"/>
<dbReference type="InterPro" id="IPR017923">
    <property type="entry name" value="TFIIS_N"/>
</dbReference>
<evidence type="ECO:0000256" key="2">
    <source>
        <dbReference type="ARBA" id="ARBA00023242"/>
    </source>
</evidence>
<evidence type="ECO:0000256" key="1">
    <source>
        <dbReference type="ARBA" id="ARBA00004123"/>
    </source>
</evidence>
<organism evidence="7 8">
    <name type="scientific">Arabidopsis thaliana</name>
    <name type="common">Mouse-ear cress</name>
    <dbReference type="NCBI Taxonomy" id="3702"/>
    <lineage>
        <taxon>Eukaryota</taxon>
        <taxon>Viridiplantae</taxon>
        <taxon>Streptophyta</taxon>
        <taxon>Embryophyta</taxon>
        <taxon>Tracheophyta</taxon>
        <taxon>Spermatophyta</taxon>
        <taxon>Magnoliopsida</taxon>
        <taxon>eudicotyledons</taxon>
        <taxon>Gunneridae</taxon>
        <taxon>Pentapetalae</taxon>
        <taxon>rosids</taxon>
        <taxon>malvids</taxon>
        <taxon>Brassicales</taxon>
        <taxon>Brassicaceae</taxon>
        <taxon>Camelineae</taxon>
        <taxon>Arabidopsis</taxon>
    </lineage>
</organism>
<evidence type="ECO:0000256" key="4">
    <source>
        <dbReference type="SAM" id="MobiDB-lite"/>
    </source>
</evidence>
<feature type="region of interest" description="Disordered" evidence="4">
    <location>
        <begin position="149"/>
        <end position="173"/>
    </location>
</feature>
<dbReference type="SMART" id="SM00509">
    <property type="entry name" value="TFS2N"/>
    <property type="match status" value="1"/>
</dbReference>
<dbReference type="GeneID" id="817893"/>
<keyword evidence="2 3" id="KW-0539">Nucleus</keyword>
<evidence type="ECO:0000313" key="7">
    <source>
        <dbReference type="EMBL" id="CAA0374325.1"/>
    </source>
</evidence>
<feature type="compositionally biased region" description="Basic and acidic residues" evidence="4">
    <location>
        <begin position="51"/>
        <end position="73"/>
    </location>
</feature>
<reference evidence="7 8" key="1">
    <citation type="submission" date="2019-12" db="EMBL/GenBank/DDBJ databases">
        <authorList>
            <person name="Jiao W.-B."/>
            <person name="Schneeberger K."/>
        </authorList>
    </citation>
    <scope>NUCLEOTIDE SEQUENCE [LARGE SCALE GENOMIC DNA]</scope>
    <source>
        <strain evidence="8">cv. C24</strain>
    </source>
</reference>
<dbReference type="SUPFAM" id="SSF47676">
    <property type="entry name" value="Conserved domain common to transcription factors TFIIS, elongin A, CRSP70"/>
    <property type="match status" value="1"/>
</dbReference>
<dbReference type="KEGG" id="ath:AT2G33300"/>
<dbReference type="SMR" id="A0A5S9X3S8"/>
<dbReference type="PANTHER" id="PTHR31995">
    <property type="entry name" value="TRANSCRIPTION FACTOR IIS FAMILY PROTEIN-RELATED"/>
    <property type="match status" value="1"/>
</dbReference>
<name>A0A5S9X3S8_ARATH</name>
<dbReference type="Gene3D" id="1.20.930.10">
    <property type="entry name" value="Conserved domain common to transcription factors TFIIS, elongin A, CRSP70"/>
    <property type="match status" value="1"/>
</dbReference>
<proteinExistence type="predicted"/>
<gene>
    <name evidence="6" type="ordered locus">At2g33300</name>
    <name evidence="7" type="ORF">C24_LOCUS9611</name>
</gene>
<accession>A0A5S9X3S8</accession>